<dbReference type="HOGENOM" id="CLU_089217_1_0_10"/>
<dbReference type="EMBL" id="AWSV01000008">
    <property type="protein sequence ID" value="ERI89117.1"/>
    <property type="molecule type" value="Genomic_DNA"/>
</dbReference>
<dbReference type="GO" id="GO:0031179">
    <property type="term" value="P:peptide modification"/>
    <property type="evidence" value="ECO:0007669"/>
    <property type="project" value="InterPro"/>
</dbReference>
<evidence type="ECO:0008006" key="3">
    <source>
        <dbReference type="Google" id="ProtNLM"/>
    </source>
</evidence>
<gene>
    <name evidence="1" type="ORF">HMPREF1981_00052</name>
</gene>
<sequence length="278" mass="32162">MGVVNKKKLLFLASLEKKHYHCRKASHRDIDSIPNVMSEKKNIPYNDELLQRIANHLILHGSLLDNLGLCHGKMGVAIFLYRYAQFTGNKTIADFADELLEEIVNEIHDELPIDFANGYCGIGWSIEYLLHNRFVEGTSNEILTDIDRKIMERDVRRITDRQLFHGTEGILHYVIFRLYRCGTDTPFDNEYLEDIYILASEIKEQKKENSISELASQFLLWKDGKEMTYYPDKLIKKILFQNDEQNLEIAPLDLGLKNGCAGKGLNIIFHETKSVHTQ</sequence>
<dbReference type="InterPro" id="IPR007822">
    <property type="entry name" value="LANC-like"/>
</dbReference>
<dbReference type="Proteomes" id="UP000016496">
    <property type="component" value="Unassembled WGS sequence"/>
</dbReference>
<comment type="caution">
    <text evidence="1">The sequence shown here is derived from an EMBL/GenBank/DDBJ whole genome shotgun (WGS) entry which is preliminary data.</text>
</comment>
<dbReference type="PATRIC" id="fig|1321819.3.peg.47"/>
<name>U2E4K6_9BACE</name>
<evidence type="ECO:0000313" key="2">
    <source>
        <dbReference type="Proteomes" id="UP000016496"/>
    </source>
</evidence>
<dbReference type="SUPFAM" id="SSF158745">
    <property type="entry name" value="LanC-like"/>
    <property type="match status" value="1"/>
</dbReference>
<evidence type="ECO:0000313" key="1">
    <source>
        <dbReference type="EMBL" id="ERI89117.1"/>
    </source>
</evidence>
<dbReference type="Gene3D" id="1.50.10.20">
    <property type="match status" value="1"/>
</dbReference>
<dbReference type="OrthoDB" id="1092992at2"/>
<protein>
    <recommendedName>
        <fullName evidence="3">Lanthionine synthetase C-like protein</fullName>
    </recommendedName>
</protein>
<dbReference type="AlphaFoldDB" id="U2E4K6"/>
<accession>U2E4K6</accession>
<proteinExistence type="predicted"/>
<dbReference type="Pfam" id="PF05147">
    <property type="entry name" value="LANC_like"/>
    <property type="match status" value="1"/>
</dbReference>
<organism evidence="1 2">
    <name type="scientific">Bacteroides pyogenes F0041</name>
    <dbReference type="NCBI Taxonomy" id="1321819"/>
    <lineage>
        <taxon>Bacteria</taxon>
        <taxon>Pseudomonadati</taxon>
        <taxon>Bacteroidota</taxon>
        <taxon>Bacteroidia</taxon>
        <taxon>Bacteroidales</taxon>
        <taxon>Bacteroidaceae</taxon>
        <taxon>Bacteroides</taxon>
    </lineage>
</organism>
<reference evidence="1 2" key="1">
    <citation type="submission" date="2013-08" db="EMBL/GenBank/DDBJ databases">
        <authorList>
            <person name="Weinstock G."/>
            <person name="Sodergren E."/>
            <person name="Wylie T."/>
            <person name="Fulton L."/>
            <person name="Fulton R."/>
            <person name="Fronick C."/>
            <person name="O'Laughlin M."/>
            <person name="Godfrey J."/>
            <person name="Miner T."/>
            <person name="Herter B."/>
            <person name="Appelbaum E."/>
            <person name="Cordes M."/>
            <person name="Lek S."/>
            <person name="Wollam A."/>
            <person name="Pepin K.H."/>
            <person name="Palsikar V.B."/>
            <person name="Mitreva M."/>
            <person name="Wilson R.K."/>
        </authorList>
    </citation>
    <scope>NUCLEOTIDE SEQUENCE [LARGE SCALE GENOMIC DNA]</scope>
    <source>
        <strain evidence="1 2">F0041</strain>
    </source>
</reference>